<organism evidence="1 2">
    <name type="scientific">Neolewinella aurantiaca</name>
    <dbReference type="NCBI Taxonomy" id="2602767"/>
    <lineage>
        <taxon>Bacteria</taxon>
        <taxon>Pseudomonadati</taxon>
        <taxon>Bacteroidota</taxon>
        <taxon>Saprospiria</taxon>
        <taxon>Saprospirales</taxon>
        <taxon>Lewinellaceae</taxon>
        <taxon>Neolewinella</taxon>
    </lineage>
</organism>
<accession>A0A5C7FD92</accession>
<dbReference type="Proteomes" id="UP000321907">
    <property type="component" value="Unassembled WGS sequence"/>
</dbReference>
<dbReference type="RefSeq" id="WP_147931740.1">
    <property type="nucleotide sequence ID" value="NZ_VOXD01000026.1"/>
</dbReference>
<reference evidence="1 2" key="1">
    <citation type="submission" date="2019-08" db="EMBL/GenBank/DDBJ databases">
        <title>Lewinella sp. strain SSH13 Genome sequencing and assembly.</title>
        <authorList>
            <person name="Kim I."/>
        </authorList>
    </citation>
    <scope>NUCLEOTIDE SEQUENCE [LARGE SCALE GENOMIC DNA]</scope>
    <source>
        <strain evidence="1 2">SSH13</strain>
    </source>
</reference>
<name>A0A5C7FD92_9BACT</name>
<gene>
    <name evidence="1" type="ORF">FUA23_15850</name>
</gene>
<sequence length="128" mass="14797">MKIASISIGNNVIETYNSMWTGVETVFFNGVQVSKQFNWFVGIHEFEVVADDGVNTDYYRVEFRTDFSSAQYIKTDIFRNGECILDQTGKHYRYAANALPAIPNHQKRHDARGRERVPAPLYREEDLV</sequence>
<keyword evidence="2" id="KW-1185">Reference proteome</keyword>
<comment type="caution">
    <text evidence="1">The sequence shown here is derived from an EMBL/GenBank/DDBJ whole genome shotgun (WGS) entry which is preliminary data.</text>
</comment>
<evidence type="ECO:0000313" key="2">
    <source>
        <dbReference type="Proteomes" id="UP000321907"/>
    </source>
</evidence>
<evidence type="ECO:0000313" key="1">
    <source>
        <dbReference type="EMBL" id="TXF88114.1"/>
    </source>
</evidence>
<proteinExistence type="predicted"/>
<dbReference type="EMBL" id="VOXD01000026">
    <property type="protein sequence ID" value="TXF88114.1"/>
    <property type="molecule type" value="Genomic_DNA"/>
</dbReference>
<dbReference type="OrthoDB" id="1492845at2"/>
<protein>
    <submittedName>
        <fullName evidence="1">Uncharacterized protein</fullName>
    </submittedName>
</protein>
<dbReference type="AlphaFoldDB" id="A0A5C7FD92"/>